<accession>A0A382ZW97</accession>
<evidence type="ECO:0000313" key="1">
    <source>
        <dbReference type="EMBL" id="SVD99540.1"/>
    </source>
</evidence>
<gene>
    <name evidence="1" type="ORF">METZ01_LOCUS452394</name>
</gene>
<dbReference type="AlphaFoldDB" id="A0A382ZW97"/>
<feature type="non-terminal residue" evidence="1">
    <location>
        <position position="1"/>
    </location>
</feature>
<dbReference type="EMBL" id="UINC01187032">
    <property type="protein sequence ID" value="SVD99540.1"/>
    <property type="molecule type" value="Genomic_DNA"/>
</dbReference>
<protein>
    <submittedName>
        <fullName evidence="1">Uncharacterized protein</fullName>
    </submittedName>
</protein>
<sequence>ILPFTLNSFHGANLVCELLLPSIL</sequence>
<name>A0A382ZW97_9ZZZZ</name>
<reference evidence="1" key="1">
    <citation type="submission" date="2018-05" db="EMBL/GenBank/DDBJ databases">
        <authorList>
            <person name="Lanie J.A."/>
            <person name="Ng W.-L."/>
            <person name="Kazmierczak K.M."/>
            <person name="Andrzejewski T.M."/>
            <person name="Davidsen T.M."/>
            <person name="Wayne K.J."/>
            <person name="Tettelin H."/>
            <person name="Glass J.I."/>
            <person name="Rusch D."/>
            <person name="Podicherti R."/>
            <person name="Tsui H.-C.T."/>
            <person name="Winkler M.E."/>
        </authorList>
    </citation>
    <scope>NUCLEOTIDE SEQUENCE</scope>
</reference>
<organism evidence="1">
    <name type="scientific">marine metagenome</name>
    <dbReference type="NCBI Taxonomy" id="408172"/>
    <lineage>
        <taxon>unclassified sequences</taxon>
        <taxon>metagenomes</taxon>
        <taxon>ecological metagenomes</taxon>
    </lineage>
</organism>
<proteinExistence type="predicted"/>